<feature type="compositionally biased region" description="Polar residues" evidence="1">
    <location>
        <begin position="600"/>
        <end position="610"/>
    </location>
</feature>
<name>A0ABR3F3V5_9AGAR</name>
<keyword evidence="3" id="KW-0378">Hydrolase</keyword>
<feature type="region of interest" description="Disordered" evidence="1">
    <location>
        <begin position="598"/>
        <end position="624"/>
    </location>
</feature>
<evidence type="ECO:0000313" key="3">
    <source>
        <dbReference type="EMBL" id="KAL0569873.1"/>
    </source>
</evidence>
<feature type="compositionally biased region" description="Low complexity" evidence="1">
    <location>
        <begin position="478"/>
        <end position="493"/>
    </location>
</feature>
<feature type="region of interest" description="Disordered" evidence="1">
    <location>
        <begin position="640"/>
        <end position="692"/>
    </location>
</feature>
<feature type="compositionally biased region" description="Polar residues" evidence="1">
    <location>
        <begin position="323"/>
        <end position="332"/>
    </location>
</feature>
<gene>
    <name evidence="3" type="primary">FUN30_2</name>
    <name evidence="3" type="ORF">V5O48_012092</name>
</gene>
<organism evidence="3 4">
    <name type="scientific">Marasmius crinis-equi</name>
    <dbReference type="NCBI Taxonomy" id="585013"/>
    <lineage>
        <taxon>Eukaryota</taxon>
        <taxon>Fungi</taxon>
        <taxon>Dikarya</taxon>
        <taxon>Basidiomycota</taxon>
        <taxon>Agaricomycotina</taxon>
        <taxon>Agaricomycetes</taxon>
        <taxon>Agaricomycetidae</taxon>
        <taxon>Agaricales</taxon>
        <taxon>Marasmiineae</taxon>
        <taxon>Marasmiaceae</taxon>
        <taxon>Marasmius</taxon>
    </lineage>
</organism>
<feature type="compositionally biased region" description="Polar residues" evidence="1">
    <location>
        <begin position="287"/>
        <end position="296"/>
    </location>
</feature>
<evidence type="ECO:0000256" key="1">
    <source>
        <dbReference type="SAM" id="MobiDB-lite"/>
    </source>
</evidence>
<feature type="compositionally biased region" description="Polar residues" evidence="1">
    <location>
        <begin position="550"/>
        <end position="566"/>
    </location>
</feature>
<reference evidence="3 4" key="1">
    <citation type="submission" date="2024-02" db="EMBL/GenBank/DDBJ databases">
        <title>A draft genome for the cacao thread blight pathogen Marasmius crinis-equi.</title>
        <authorList>
            <person name="Cohen S.P."/>
            <person name="Baruah I.K."/>
            <person name="Amoako-Attah I."/>
            <person name="Bukari Y."/>
            <person name="Meinhardt L.W."/>
            <person name="Bailey B.A."/>
        </authorList>
    </citation>
    <scope>NUCLEOTIDE SEQUENCE [LARGE SCALE GENOMIC DNA]</scope>
    <source>
        <strain evidence="3 4">GH-76</strain>
    </source>
</reference>
<evidence type="ECO:0000256" key="2">
    <source>
        <dbReference type="SAM" id="Phobius"/>
    </source>
</evidence>
<feature type="compositionally biased region" description="Low complexity" evidence="1">
    <location>
        <begin position="228"/>
        <end position="244"/>
    </location>
</feature>
<feature type="compositionally biased region" description="Basic and acidic residues" evidence="1">
    <location>
        <begin position="214"/>
        <end position="227"/>
    </location>
</feature>
<keyword evidence="2" id="KW-0472">Membrane</keyword>
<feature type="transmembrane region" description="Helical" evidence="2">
    <location>
        <begin position="24"/>
        <end position="55"/>
    </location>
</feature>
<keyword evidence="4" id="KW-1185">Reference proteome</keyword>
<feature type="region of interest" description="Disordered" evidence="1">
    <location>
        <begin position="854"/>
        <end position="945"/>
    </location>
</feature>
<feature type="region of interest" description="Disordered" evidence="1">
    <location>
        <begin position="269"/>
        <end position="311"/>
    </location>
</feature>
<feature type="region of interest" description="Disordered" evidence="1">
    <location>
        <begin position="472"/>
        <end position="498"/>
    </location>
</feature>
<keyword evidence="2" id="KW-1133">Transmembrane helix</keyword>
<feature type="compositionally biased region" description="Low complexity" evidence="1">
    <location>
        <begin position="269"/>
        <end position="278"/>
    </location>
</feature>
<dbReference type="EC" id="3.6.4.12" evidence="3"/>
<feature type="region of interest" description="Disordered" evidence="1">
    <location>
        <begin position="513"/>
        <end position="567"/>
    </location>
</feature>
<proteinExistence type="predicted"/>
<dbReference type="GO" id="GO:0016787">
    <property type="term" value="F:hydrolase activity"/>
    <property type="evidence" value="ECO:0007669"/>
    <property type="project" value="UniProtKB-KW"/>
</dbReference>
<dbReference type="GO" id="GO:0003678">
    <property type="term" value="F:DNA helicase activity"/>
    <property type="evidence" value="ECO:0007669"/>
    <property type="project" value="UniProtKB-EC"/>
</dbReference>
<feature type="region of interest" description="Disordered" evidence="1">
    <location>
        <begin position="322"/>
        <end position="341"/>
    </location>
</feature>
<protein>
    <submittedName>
        <fullName evidence="3">DNA-dependent ATPase fun30</fullName>
        <ecNumber evidence="3">3.6.4.12</ecNumber>
    </submittedName>
</protein>
<feature type="region of interest" description="Disordered" evidence="1">
    <location>
        <begin position="430"/>
        <end position="451"/>
    </location>
</feature>
<sequence>MLLQEMVERFPRWAGYPIAVVEEFLIMLGIGLVALNILLLTLGVVIGLSLVAVALCRWIQWRVGLPRYATSTEEENSQPTGIITEDKATDTINLTSQHRKNTEIVAPDITSTPIPPAESPAIPNTDSEGPSPRFTGVCARSFERAFNLARRVNSVSESSVTSNTTIKTAPVITRNTRKPCTAKEIARQTRTQTQGEAGHASPTDPGSIETMEATDSKTLDCSPKDRASPPSTTSSVLAAPASSLSTNEHNNRVVAYNWRKTENIESPLASLPLSLTPAQTRGGGGTQKSRSASIATADSGGPSPKEMTTNSMSRTLRVDGADASNSQENKGSCKSKAQGEVQPFENRQATAGGKSSAQHDGSTPAVIAEPPVLFSSAILGTSGTTGIGNNIKGPSMITASDMNKAGPKVQSAQDNDSATTVNAFTKFQTSSKGSTKQMSDVGDKGKAKQPLRLFPVVDGDSLQEPFRPSALAQAAGGTSMNSTSPPNSTPLSSDRSKISPPVGQYLFTTTPYSNPLARATAGPRPQSTSTEPFDGYKTIRPSDSPPWLTTPRTPVGHTNHSSSYSDPSKPGFGWMQSFANSSATEVKLTRAPSSVFGCAQASSSPATGTLSQSPRALPPPAASAFGTGYVDPSVGHSIFAQPSSTPTARDFSPDVALASTPTTSVPNSSSLSQPTRSEFTSSRSTDEGGFTALPVATGNASCPNAVPASSALTLFNPASASPLAAPSEFTHPMPAAAVVIPNAPSNDSFPTAPFDRAAVTTPSVASRPRIVRRSGDQDQDQHTSTSTSTPVDPFSDQRFKLFRITQPLENESRLKAAWLQAGRDASKATLLLLDPRWKNPNAPSVRTSTVASPSFFAHTPGSQLNPNDASSSARTATVSRDSVIRSGPRLASSPSNPTNTSFGTRGSTSVLPRRDFSATFGQRSFGSFKGGPASTIKSSTPTPPVRKKLPLKCVLPSDDSDQELDNECPICLSTLFEGGSFDKYDVDYDVKALEEALALVWCRVCWKSMHQECWNECESLIVNSVLLIQED</sequence>
<dbReference type="EMBL" id="JBAHYK010001036">
    <property type="protein sequence ID" value="KAL0569873.1"/>
    <property type="molecule type" value="Genomic_DNA"/>
</dbReference>
<dbReference type="Proteomes" id="UP001465976">
    <property type="component" value="Unassembled WGS sequence"/>
</dbReference>
<feature type="region of interest" description="Disordered" evidence="1">
    <location>
        <begin position="758"/>
        <end position="794"/>
    </location>
</feature>
<feature type="compositionally biased region" description="Low complexity" evidence="1">
    <location>
        <begin position="659"/>
        <end position="675"/>
    </location>
</feature>
<feature type="region of interest" description="Disordered" evidence="1">
    <location>
        <begin position="108"/>
        <end position="132"/>
    </location>
</feature>
<accession>A0ABR3F3V5</accession>
<feature type="compositionally biased region" description="Polar residues" evidence="1">
    <location>
        <begin position="892"/>
        <end position="910"/>
    </location>
</feature>
<comment type="caution">
    <text evidence="3">The sequence shown here is derived from an EMBL/GenBank/DDBJ whole genome shotgun (WGS) entry which is preliminary data.</text>
</comment>
<keyword evidence="2" id="KW-0812">Transmembrane</keyword>
<feature type="region of interest" description="Disordered" evidence="1">
    <location>
        <begin position="161"/>
        <end position="244"/>
    </location>
</feature>
<evidence type="ECO:0000313" key="4">
    <source>
        <dbReference type="Proteomes" id="UP001465976"/>
    </source>
</evidence>
<feature type="compositionally biased region" description="Low complexity" evidence="1">
    <location>
        <begin position="868"/>
        <end position="881"/>
    </location>
</feature>